<dbReference type="AlphaFoldDB" id="A8EYE1"/>
<keyword evidence="1" id="KW-1133">Transmembrane helix</keyword>
<evidence type="ECO:0000256" key="1">
    <source>
        <dbReference type="SAM" id="Phobius"/>
    </source>
</evidence>
<keyword evidence="1" id="KW-0812">Transmembrane</keyword>
<name>A8EYE1_RICCK</name>
<dbReference type="EMBL" id="CP000409">
    <property type="protein sequence ID" value="ABV73374.1"/>
    <property type="molecule type" value="Genomic_DNA"/>
</dbReference>
<dbReference type="HOGENOM" id="CLU_3140131_0_0_5"/>
<reference evidence="3" key="1">
    <citation type="submission" date="2007-09" db="EMBL/GenBank/DDBJ databases">
        <title>Complete genome sequence of Rickettsia canadensis.</title>
        <authorList>
            <person name="Madan A."/>
            <person name="Fahey J."/>
            <person name="Helton E."/>
            <person name="Ketteman M."/>
            <person name="Madan A."/>
            <person name="Rodrigues S."/>
            <person name="Sanchez A."/>
            <person name="Whiting M."/>
            <person name="Dasch G."/>
            <person name="Eremeeva M."/>
        </authorList>
    </citation>
    <scope>NUCLEOTIDE SEQUENCE [LARGE SCALE GENOMIC DNA]</scope>
    <source>
        <strain evidence="3">McKiel</strain>
    </source>
</reference>
<evidence type="ECO:0000313" key="2">
    <source>
        <dbReference type="EMBL" id="ABV73374.1"/>
    </source>
</evidence>
<dbReference type="STRING" id="293613.A1E_02145"/>
<dbReference type="SUPFAM" id="SSF48317">
    <property type="entry name" value="Acid phosphatase/Vanadium-dependent haloperoxidase"/>
    <property type="match status" value="1"/>
</dbReference>
<accession>A8EYE1</accession>
<gene>
    <name evidence="2" type="ordered locus">A1E_02145</name>
</gene>
<protein>
    <recommendedName>
        <fullName evidence="4">Phosphatidic acid phosphatase type 2/haloperoxidase domain-containing protein</fullName>
    </recommendedName>
</protein>
<organism evidence="2 3">
    <name type="scientific">Rickettsia canadensis (strain McKiel)</name>
    <dbReference type="NCBI Taxonomy" id="293613"/>
    <lineage>
        <taxon>Bacteria</taxon>
        <taxon>Pseudomonadati</taxon>
        <taxon>Pseudomonadota</taxon>
        <taxon>Alphaproteobacteria</taxon>
        <taxon>Rickettsiales</taxon>
        <taxon>Rickettsiaceae</taxon>
        <taxon>Rickettsieae</taxon>
        <taxon>Rickettsia</taxon>
        <taxon>belli group</taxon>
    </lineage>
</organism>
<evidence type="ECO:0008006" key="4">
    <source>
        <dbReference type="Google" id="ProtNLM"/>
    </source>
</evidence>
<dbReference type="Proteomes" id="UP000007056">
    <property type="component" value="Chromosome"/>
</dbReference>
<feature type="transmembrane region" description="Helical" evidence="1">
    <location>
        <begin position="6"/>
        <end position="27"/>
    </location>
</feature>
<evidence type="ECO:0000313" key="3">
    <source>
        <dbReference type="Proteomes" id="UP000007056"/>
    </source>
</evidence>
<dbReference type="KEGG" id="rcm:A1E_02145"/>
<proteinExistence type="predicted"/>
<dbReference type="InterPro" id="IPR036938">
    <property type="entry name" value="PAP2/HPO_sf"/>
</dbReference>
<keyword evidence="1" id="KW-0472">Membrane</keyword>
<sequence>MIYKGYHYLFDIIASITIGIMVIAFVYSVTKEDIVHKYPFMLGAFVWAF</sequence>